<dbReference type="InterPro" id="IPR038765">
    <property type="entry name" value="Papain-like_cys_pep_sf"/>
</dbReference>
<dbReference type="AlphaFoldDB" id="A0A558E4V8"/>
<dbReference type="PANTHER" id="PTHR30094:SF0">
    <property type="entry name" value="BIFUNCTIONAL GLUTATHIONYLSPERMIDINE SYNTHETASE_AMIDASE-RELATED"/>
    <property type="match status" value="1"/>
</dbReference>
<dbReference type="EMBL" id="VMNI01000003">
    <property type="protein sequence ID" value="TVO79264.1"/>
    <property type="molecule type" value="Genomic_DNA"/>
</dbReference>
<accession>A0A558E4V8</accession>
<keyword evidence="3" id="KW-0479">Metal-binding</keyword>
<dbReference type="SUPFAM" id="SSF56059">
    <property type="entry name" value="Glutathione synthetase ATP-binding domain-like"/>
    <property type="match status" value="1"/>
</dbReference>
<dbReference type="Pfam" id="PF03738">
    <property type="entry name" value="GSP_synth"/>
    <property type="match status" value="1"/>
</dbReference>
<comment type="caution">
    <text evidence="8">The sequence shown here is derived from an EMBL/GenBank/DDBJ whole genome shotgun (WGS) entry which is preliminary data.</text>
</comment>
<keyword evidence="2" id="KW-0436">Ligase</keyword>
<dbReference type="Gene3D" id="3.30.1490.330">
    <property type="match status" value="1"/>
</dbReference>
<evidence type="ECO:0000256" key="5">
    <source>
        <dbReference type="ARBA" id="ARBA00022840"/>
    </source>
</evidence>
<dbReference type="Pfam" id="PF05257">
    <property type="entry name" value="CHAP"/>
    <property type="match status" value="1"/>
</dbReference>
<reference evidence="8 9" key="1">
    <citation type="submission" date="2019-07" db="EMBL/GenBank/DDBJ databases">
        <title>The pathways for chlorine oxyanion respiration interact through the shared metabolite chlorate.</title>
        <authorList>
            <person name="Barnum T.P."/>
            <person name="Cheng Y."/>
            <person name="Hill K.A."/>
            <person name="Lucas L.N."/>
            <person name="Carlson H.K."/>
            <person name="Coates J.D."/>
        </authorList>
    </citation>
    <scope>NUCLEOTIDE SEQUENCE [LARGE SCALE GENOMIC DNA]</scope>
    <source>
        <strain evidence="8 9">SFB-1</strain>
    </source>
</reference>
<dbReference type="GO" id="GO:0016874">
    <property type="term" value="F:ligase activity"/>
    <property type="evidence" value="ECO:0007669"/>
    <property type="project" value="UniProtKB-KW"/>
</dbReference>
<dbReference type="NCBIfam" id="NF007801">
    <property type="entry name" value="PRK10507.1"/>
    <property type="match status" value="1"/>
</dbReference>
<dbReference type="SUPFAM" id="SSF52440">
    <property type="entry name" value="PreATP-grasp domain"/>
    <property type="match status" value="1"/>
</dbReference>
<proteinExistence type="inferred from homology"/>
<dbReference type="Proteomes" id="UP000318349">
    <property type="component" value="Unassembled WGS sequence"/>
</dbReference>
<evidence type="ECO:0000256" key="6">
    <source>
        <dbReference type="ARBA" id="ARBA00022842"/>
    </source>
</evidence>
<dbReference type="SUPFAM" id="SSF54001">
    <property type="entry name" value="Cysteine proteinases"/>
    <property type="match status" value="1"/>
</dbReference>
<keyword evidence="4" id="KW-0547">Nucleotide-binding</keyword>
<evidence type="ECO:0000256" key="2">
    <source>
        <dbReference type="ARBA" id="ARBA00022598"/>
    </source>
</evidence>
<comment type="similarity">
    <text evidence="1">In the C-terminal section; belongs to the glutathionylspermidine synthase preATP-grasp family.</text>
</comment>
<dbReference type="InterPro" id="IPR005494">
    <property type="entry name" value="GSPS_pre-ATP-grasp-like_dom"/>
</dbReference>
<gene>
    <name evidence="8" type="ORF">FHP89_03515</name>
</gene>
<evidence type="ECO:0000256" key="4">
    <source>
        <dbReference type="ARBA" id="ARBA00022741"/>
    </source>
</evidence>
<dbReference type="InterPro" id="IPR051705">
    <property type="entry name" value="Gsp_Synthetase/Amidase"/>
</dbReference>
<evidence type="ECO:0000313" key="9">
    <source>
        <dbReference type="Proteomes" id="UP000318349"/>
    </source>
</evidence>
<evidence type="ECO:0000259" key="7">
    <source>
        <dbReference type="PROSITE" id="PS50911"/>
    </source>
</evidence>
<dbReference type="GO" id="GO:0046872">
    <property type="term" value="F:metal ion binding"/>
    <property type="evidence" value="ECO:0007669"/>
    <property type="project" value="UniProtKB-KW"/>
</dbReference>
<keyword evidence="5" id="KW-0067">ATP-binding</keyword>
<dbReference type="InterPro" id="IPR016185">
    <property type="entry name" value="PreATP-grasp_dom_sf"/>
</dbReference>
<evidence type="ECO:0000256" key="1">
    <source>
        <dbReference type="ARBA" id="ARBA00008227"/>
    </source>
</evidence>
<evidence type="ECO:0000256" key="3">
    <source>
        <dbReference type="ARBA" id="ARBA00022723"/>
    </source>
</evidence>
<feature type="domain" description="Peptidase C51" evidence="7">
    <location>
        <begin position="34"/>
        <end position="178"/>
    </location>
</feature>
<dbReference type="InterPro" id="IPR007921">
    <property type="entry name" value="CHAP_dom"/>
</dbReference>
<dbReference type="GO" id="GO:0005524">
    <property type="term" value="F:ATP binding"/>
    <property type="evidence" value="ECO:0007669"/>
    <property type="project" value="UniProtKB-KW"/>
</dbReference>
<protein>
    <submittedName>
        <fullName evidence="8">Bifunctional glutathionylspermidine amidase/synthase</fullName>
    </submittedName>
</protein>
<dbReference type="PANTHER" id="PTHR30094">
    <property type="entry name" value="BIFUNCTIONAL GLUTATHIONYLSPERMIDINE SYNTHETASE/AMIDASE-RELATED"/>
    <property type="match status" value="1"/>
</dbReference>
<dbReference type="Gene3D" id="3.90.1720.10">
    <property type="entry name" value="endopeptidase domain like (from Nostoc punctiforme)"/>
    <property type="match status" value="1"/>
</dbReference>
<sequence length="634" mass="71427">MSDVQAPEPARFGTILGVAAGEVAVYSSHYPSADRAEYPDRHSYRSYLDGEYMGYKWQCVELARRWLYLNKGYVFDDVPMAYDIFRLRSVRVVKDDRRLPLHAFHNGARRHPEPGCLLIWDEGGEFEVTGHVAVIVEVHADRVCVIEQNVGHHCWPDGQSYSRALPARIDDGGGYWITAQMPGAKILGWMLQTDDATHAVAHEAVDRRLFNLQIGQVENQGQHRAPWLDARQPDEAAFIAKMGGHRLTDREADQYRYFRVSDTALRELRRATNELHAMFMHATQAVLHDDRLLAHFNIPSVLWPRLKVSWDRRRSQMITGRFDFSVSDRGVKVYEYNADSASCHMETGKVQGRWAEHFGCDDGVCPGDGLFDGLIEAWQESGVDDVLHIMHDRDMEETYHARYMKSAIEAAGIPCKMIKGVAGLGWNAQGQVVDADGQPIRWVWKTWAWETALDQLRAECDEDDARRLAEINSGEGSPQPPRLVDVLLRRDVVVFEPLWTLIPSNKAILPILWSMFPKHPYLLDARFALDADFPVEAGYVVKPIAGRCGSNISIFDAHDGLVTETEGRFDQQAQVYQAFFGLPHLGGLNVQVCTFSVGGVYGGACVRVDPSLVITTDSDLLPLRVVEDADLLRA</sequence>
<dbReference type="PROSITE" id="PS50911">
    <property type="entry name" value="CHAP"/>
    <property type="match status" value="1"/>
</dbReference>
<organism evidence="8 9">
    <name type="scientific">Denitromonas halophila</name>
    <dbReference type="NCBI Taxonomy" id="1629404"/>
    <lineage>
        <taxon>Bacteria</taxon>
        <taxon>Pseudomonadati</taxon>
        <taxon>Pseudomonadota</taxon>
        <taxon>Betaproteobacteria</taxon>
        <taxon>Rhodocyclales</taxon>
        <taxon>Zoogloeaceae</taxon>
        <taxon>Denitromonas</taxon>
    </lineage>
</organism>
<keyword evidence="6" id="KW-0460">Magnesium</keyword>
<name>A0A558E4V8_9RHOO</name>
<evidence type="ECO:0000313" key="8">
    <source>
        <dbReference type="EMBL" id="TVO79264.1"/>
    </source>
</evidence>